<gene>
    <name evidence="1" type="ORF">AB675_7780</name>
</gene>
<dbReference type="GeneID" id="28740053"/>
<dbReference type="STRING" id="1664694.A0A0N1H4H7"/>
<organism evidence="1 2">
    <name type="scientific">Cyphellophora attinorum</name>
    <dbReference type="NCBI Taxonomy" id="1664694"/>
    <lineage>
        <taxon>Eukaryota</taxon>
        <taxon>Fungi</taxon>
        <taxon>Dikarya</taxon>
        <taxon>Ascomycota</taxon>
        <taxon>Pezizomycotina</taxon>
        <taxon>Eurotiomycetes</taxon>
        <taxon>Chaetothyriomycetidae</taxon>
        <taxon>Chaetothyriales</taxon>
        <taxon>Cyphellophoraceae</taxon>
        <taxon>Cyphellophora</taxon>
    </lineage>
</organism>
<evidence type="ECO:0000313" key="2">
    <source>
        <dbReference type="Proteomes" id="UP000038010"/>
    </source>
</evidence>
<dbReference type="EMBL" id="LFJN01000012">
    <property type="protein sequence ID" value="KPI40235.1"/>
    <property type="molecule type" value="Genomic_DNA"/>
</dbReference>
<keyword evidence="2" id="KW-1185">Reference proteome</keyword>
<evidence type="ECO:0008006" key="3">
    <source>
        <dbReference type="Google" id="ProtNLM"/>
    </source>
</evidence>
<accession>A0A0N1H4H7</accession>
<protein>
    <recommendedName>
        <fullName evidence="3">EthD domain-containing protein</fullName>
    </recommendedName>
</protein>
<dbReference type="AlphaFoldDB" id="A0A0N1H4H7"/>
<dbReference type="RefSeq" id="XP_018000198.1">
    <property type="nucleotide sequence ID" value="XM_018148173.1"/>
</dbReference>
<sequence length="214" mass="25144">MPAAISPTAEPGLFYIISQPKAGCEEEYHEWYNTEHGPLRLQLGFVRNGYRYRCIDADSKAFLAIYDLARLAGLQEPADKIDWIDRRVYRDVSSRGRSDDPAPVIMTVSLLVRDDLVPEVHRWYEKEHIHDLSRIPGWRRSRRFELLEADDLRPGYTELLAVHDFDKINGLDGPEHMAGRAKPWRNQIMAQVERRVSRRFEYFHEFQASDYREP</sequence>
<dbReference type="OrthoDB" id="2851338at2759"/>
<evidence type="ECO:0000313" key="1">
    <source>
        <dbReference type="EMBL" id="KPI40235.1"/>
    </source>
</evidence>
<dbReference type="Proteomes" id="UP000038010">
    <property type="component" value="Unassembled WGS sequence"/>
</dbReference>
<dbReference type="VEuPathDB" id="FungiDB:AB675_7780"/>
<name>A0A0N1H4H7_9EURO</name>
<reference evidence="1 2" key="1">
    <citation type="submission" date="2015-06" db="EMBL/GenBank/DDBJ databases">
        <title>Draft genome of the ant-associated black yeast Phialophora attae CBS 131958.</title>
        <authorList>
            <person name="Moreno L.F."/>
            <person name="Stielow B.J."/>
            <person name="de Hoog S."/>
            <person name="Vicente V.A."/>
            <person name="Weiss V.A."/>
            <person name="de Vries M."/>
            <person name="Cruz L.M."/>
            <person name="Souza E.M."/>
        </authorList>
    </citation>
    <scope>NUCLEOTIDE SEQUENCE [LARGE SCALE GENOMIC DNA]</scope>
    <source>
        <strain evidence="1 2">CBS 131958</strain>
    </source>
</reference>
<comment type="caution">
    <text evidence="1">The sequence shown here is derived from an EMBL/GenBank/DDBJ whole genome shotgun (WGS) entry which is preliminary data.</text>
</comment>
<proteinExistence type="predicted"/>